<name>A0A0V0GP79_SOLCH</name>
<evidence type="ECO:0000313" key="2">
    <source>
        <dbReference type="EMBL" id="JAP09816.1"/>
    </source>
</evidence>
<dbReference type="AlphaFoldDB" id="A0A0V0GP79"/>
<feature type="region of interest" description="Disordered" evidence="1">
    <location>
        <begin position="1"/>
        <end position="24"/>
    </location>
</feature>
<evidence type="ECO:0000256" key="1">
    <source>
        <dbReference type="SAM" id="MobiDB-lite"/>
    </source>
</evidence>
<sequence length="79" mass="9181">MKLDQRREKEELKRVKSNTNDNNSAISEEARNLIFYMKLKDGKPWSRGRNLTLSTMKAKMISWNVRALILSVNGILSEI</sequence>
<feature type="compositionally biased region" description="Basic and acidic residues" evidence="1">
    <location>
        <begin position="1"/>
        <end position="14"/>
    </location>
</feature>
<dbReference type="EMBL" id="GEDG01034271">
    <property type="protein sequence ID" value="JAP09816.1"/>
    <property type="molecule type" value="Transcribed_RNA"/>
</dbReference>
<organism evidence="2">
    <name type="scientific">Solanum chacoense</name>
    <name type="common">Chaco potato</name>
    <dbReference type="NCBI Taxonomy" id="4108"/>
    <lineage>
        <taxon>Eukaryota</taxon>
        <taxon>Viridiplantae</taxon>
        <taxon>Streptophyta</taxon>
        <taxon>Embryophyta</taxon>
        <taxon>Tracheophyta</taxon>
        <taxon>Spermatophyta</taxon>
        <taxon>Magnoliopsida</taxon>
        <taxon>eudicotyledons</taxon>
        <taxon>Gunneridae</taxon>
        <taxon>Pentapetalae</taxon>
        <taxon>asterids</taxon>
        <taxon>lamiids</taxon>
        <taxon>Solanales</taxon>
        <taxon>Solanaceae</taxon>
        <taxon>Solanoideae</taxon>
        <taxon>Solaneae</taxon>
        <taxon>Solanum</taxon>
    </lineage>
</organism>
<proteinExistence type="predicted"/>
<reference evidence="2" key="1">
    <citation type="submission" date="2015-12" db="EMBL/GenBank/DDBJ databases">
        <title>Gene expression during late stages of embryo sac development: a critical building block for successful pollen-pistil interactions.</title>
        <authorList>
            <person name="Liu Y."/>
            <person name="Joly V."/>
            <person name="Sabar M."/>
            <person name="Matton D.P."/>
        </authorList>
    </citation>
    <scope>NUCLEOTIDE SEQUENCE</scope>
</reference>
<protein>
    <submittedName>
        <fullName evidence="2">Putative ovule protein</fullName>
    </submittedName>
</protein>
<accession>A0A0V0GP79</accession>
<feature type="non-terminal residue" evidence="2">
    <location>
        <position position="79"/>
    </location>
</feature>